<protein>
    <submittedName>
        <fullName evidence="1">Uncharacterized protein</fullName>
    </submittedName>
</protein>
<accession>A0A931E353</accession>
<name>A0A931E353_9CORY</name>
<keyword evidence="2" id="KW-1185">Reference proteome</keyword>
<reference evidence="1" key="1">
    <citation type="submission" date="2020-11" db="EMBL/GenBank/DDBJ databases">
        <title>Sequencing the genomes of 1000 actinobacteria strains.</title>
        <authorList>
            <person name="Klenk H.-P."/>
        </authorList>
    </citation>
    <scope>NUCLEOTIDE SEQUENCE</scope>
    <source>
        <strain evidence="1">DSM 45632</strain>
    </source>
</reference>
<dbReference type="RefSeq" id="WP_196824157.1">
    <property type="nucleotide sequence ID" value="NZ_CP046980.1"/>
</dbReference>
<sequence length="74" mass="8113">MYEVHDKVTDSSVKVTMCRSAGYKLDDGLFGRRTDDELDCACATAAPIVTEAPANADALKKLRRENEDSVTFEA</sequence>
<dbReference type="EMBL" id="JADOUE010000001">
    <property type="protein sequence ID" value="MBG6121638.1"/>
    <property type="molecule type" value="Genomic_DNA"/>
</dbReference>
<gene>
    <name evidence="1" type="ORF">IW254_000607</name>
</gene>
<organism evidence="1 2">
    <name type="scientific">Corynebacterium aquatimens</name>
    <dbReference type="NCBI Taxonomy" id="1190508"/>
    <lineage>
        <taxon>Bacteria</taxon>
        <taxon>Bacillati</taxon>
        <taxon>Actinomycetota</taxon>
        <taxon>Actinomycetes</taxon>
        <taxon>Mycobacteriales</taxon>
        <taxon>Corynebacteriaceae</taxon>
        <taxon>Corynebacterium</taxon>
    </lineage>
</organism>
<proteinExistence type="predicted"/>
<comment type="caution">
    <text evidence="1">The sequence shown here is derived from an EMBL/GenBank/DDBJ whole genome shotgun (WGS) entry which is preliminary data.</text>
</comment>
<evidence type="ECO:0000313" key="1">
    <source>
        <dbReference type="EMBL" id="MBG6121638.1"/>
    </source>
</evidence>
<evidence type="ECO:0000313" key="2">
    <source>
        <dbReference type="Proteomes" id="UP000658613"/>
    </source>
</evidence>
<dbReference type="Proteomes" id="UP000658613">
    <property type="component" value="Unassembled WGS sequence"/>
</dbReference>
<dbReference type="AlphaFoldDB" id="A0A931E353"/>